<reference evidence="2" key="1">
    <citation type="submission" date="2022-07" db="EMBL/GenBank/DDBJ databases">
        <title>Genome Sequence of Agrocybe chaxingu.</title>
        <authorList>
            <person name="Buettner E."/>
        </authorList>
    </citation>
    <scope>NUCLEOTIDE SEQUENCE</scope>
    <source>
        <strain evidence="2">MP-N11</strain>
    </source>
</reference>
<protein>
    <submittedName>
        <fullName evidence="2">Uncharacterized protein</fullName>
    </submittedName>
</protein>
<gene>
    <name evidence="2" type="ORF">NLJ89_g12424</name>
</gene>
<keyword evidence="3" id="KW-1185">Reference proteome</keyword>
<feature type="region of interest" description="Disordered" evidence="1">
    <location>
        <begin position="1"/>
        <end position="70"/>
    </location>
</feature>
<comment type="caution">
    <text evidence="2">The sequence shown here is derived from an EMBL/GenBank/DDBJ whole genome shotgun (WGS) entry which is preliminary data.</text>
</comment>
<name>A0A9W8JLW3_9AGAR</name>
<feature type="compositionally biased region" description="Basic and acidic residues" evidence="1">
    <location>
        <begin position="46"/>
        <end position="58"/>
    </location>
</feature>
<evidence type="ECO:0000313" key="3">
    <source>
        <dbReference type="Proteomes" id="UP001148786"/>
    </source>
</evidence>
<dbReference type="Proteomes" id="UP001148786">
    <property type="component" value="Unassembled WGS sequence"/>
</dbReference>
<accession>A0A9W8JLW3</accession>
<organism evidence="2 3">
    <name type="scientific">Agrocybe chaxingu</name>
    <dbReference type="NCBI Taxonomy" id="84603"/>
    <lineage>
        <taxon>Eukaryota</taxon>
        <taxon>Fungi</taxon>
        <taxon>Dikarya</taxon>
        <taxon>Basidiomycota</taxon>
        <taxon>Agaricomycotina</taxon>
        <taxon>Agaricomycetes</taxon>
        <taxon>Agaricomycetidae</taxon>
        <taxon>Agaricales</taxon>
        <taxon>Agaricineae</taxon>
        <taxon>Strophariaceae</taxon>
        <taxon>Agrocybe</taxon>
    </lineage>
</organism>
<evidence type="ECO:0000313" key="2">
    <source>
        <dbReference type="EMBL" id="KAJ3477281.1"/>
    </source>
</evidence>
<dbReference type="EMBL" id="JANKHO010004342">
    <property type="protein sequence ID" value="KAJ3477281.1"/>
    <property type="molecule type" value="Genomic_DNA"/>
</dbReference>
<dbReference type="AlphaFoldDB" id="A0A9W8JLW3"/>
<proteinExistence type="predicted"/>
<evidence type="ECO:0000256" key="1">
    <source>
        <dbReference type="SAM" id="MobiDB-lite"/>
    </source>
</evidence>
<sequence length="70" mass="7333">MPPGAFETNGGAQADPGMKQDEQGGVPAYSFDPNATPQEKAALALKNRDQLESVKPEDGLAMDVDDDTLA</sequence>